<organism evidence="1 2">
    <name type="scientific">Araneus ventricosus</name>
    <name type="common">Orbweaver spider</name>
    <name type="synonym">Epeira ventricosa</name>
    <dbReference type="NCBI Taxonomy" id="182803"/>
    <lineage>
        <taxon>Eukaryota</taxon>
        <taxon>Metazoa</taxon>
        <taxon>Ecdysozoa</taxon>
        <taxon>Arthropoda</taxon>
        <taxon>Chelicerata</taxon>
        <taxon>Arachnida</taxon>
        <taxon>Araneae</taxon>
        <taxon>Araneomorphae</taxon>
        <taxon>Entelegynae</taxon>
        <taxon>Araneoidea</taxon>
        <taxon>Araneidae</taxon>
        <taxon>Araneus</taxon>
    </lineage>
</organism>
<reference evidence="1 2" key="1">
    <citation type="journal article" date="2019" name="Sci. Rep.">
        <title>Orb-weaving spider Araneus ventricosus genome elucidates the spidroin gene catalogue.</title>
        <authorList>
            <person name="Kono N."/>
            <person name="Nakamura H."/>
            <person name="Ohtoshi R."/>
            <person name="Moran D.A.P."/>
            <person name="Shinohara A."/>
            <person name="Yoshida Y."/>
            <person name="Fujiwara M."/>
            <person name="Mori M."/>
            <person name="Tomita M."/>
            <person name="Arakawa K."/>
        </authorList>
    </citation>
    <scope>NUCLEOTIDE SEQUENCE [LARGE SCALE GENOMIC DNA]</scope>
</reference>
<protein>
    <submittedName>
        <fullName evidence="1">Uncharacterized protein</fullName>
    </submittedName>
</protein>
<name>A0A4Y2W4X3_ARAVE</name>
<proteinExistence type="predicted"/>
<dbReference type="EMBL" id="BGPR01054400">
    <property type="protein sequence ID" value="GBO31170.1"/>
    <property type="molecule type" value="Genomic_DNA"/>
</dbReference>
<comment type="caution">
    <text evidence="1">The sequence shown here is derived from an EMBL/GenBank/DDBJ whole genome shotgun (WGS) entry which is preliminary data.</text>
</comment>
<evidence type="ECO:0000313" key="2">
    <source>
        <dbReference type="Proteomes" id="UP000499080"/>
    </source>
</evidence>
<sequence>MENSACDPYGISIGFQTKFLNLRKEQRLAFSKAANLEPSFIECEESTFYPKFSPQNCSSSKCQQQRTAHRSKQIQKYQKLELCS</sequence>
<dbReference type="Proteomes" id="UP000499080">
    <property type="component" value="Unassembled WGS sequence"/>
</dbReference>
<keyword evidence="2" id="KW-1185">Reference proteome</keyword>
<gene>
    <name evidence="1" type="ORF">AVEN_60164_1</name>
</gene>
<dbReference type="AlphaFoldDB" id="A0A4Y2W4X3"/>
<accession>A0A4Y2W4X3</accession>
<evidence type="ECO:0000313" key="1">
    <source>
        <dbReference type="EMBL" id="GBO31170.1"/>
    </source>
</evidence>
<feature type="non-terminal residue" evidence="1">
    <location>
        <position position="84"/>
    </location>
</feature>